<keyword evidence="2" id="KW-0378">Hydrolase</keyword>
<dbReference type="PROSITE" id="PS50967">
    <property type="entry name" value="HRDC"/>
    <property type="match status" value="1"/>
</dbReference>
<feature type="region of interest" description="Disordered" evidence="3">
    <location>
        <begin position="420"/>
        <end position="460"/>
    </location>
</feature>
<feature type="region of interest" description="Disordered" evidence="3">
    <location>
        <begin position="479"/>
        <end position="504"/>
    </location>
</feature>
<feature type="compositionally biased region" description="Acidic residues" evidence="3">
    <location>
        <begin position="479"/>
        <end position="488"/>
    </location>
</feature>
<dbReference type="InterPro" id="IPR036397">
    <property type="entry name" value="RNaseH_sf"/>
</dbReference>
<feature type="compositionally biased region" description="Low complexity" evidence="3">
    <location>
        <begin position="442"/>
        <end position="454"/>
    </location>
</feature>
<dbReference type="Gene3D" id="1.10.150.80">
    <property type="entry name" value="HRDC domain"/>
    <property type="match status" value="1"/>
</dbReference>
<dbReference type="GO" id="GO:0000166">
    <property type="term" value="F:nucleotide binding"/>
    <property type="evidence" value="ECO:0007669"/>
    <property type="project" value="InterPro"/>
</dbReference>
<keyword evidence="1" id="KW-0540">Nuclease</keyword>
<evidence type="ECO:0000313" key="6">
    <source>
        <dbReference type="Proteomes" id="UP000799444"/>
    </source>
</evidence>
<dbReference type="InterPro" id="IPR010997">
    <property type="entry name" value="HRDC-like_sf"/>
</dbReference>
<keyword evidence="6" id="KW-1185">Reference proteome</keyword>
<evidence type="ECO:0000313" key="5">
    <source>
        <dbReference type="EMBL" id="KAF2734357.1"/>
    </source>
</evidence>
<dbReference type="SUPFAM" id="SSF53098">
    <property type="entry name" value="Ribonuclease H-like"/>
    <property type="match status" value="1"/>
</dbReference>
<dbReference type="OrthoDB" id="1920326at2759"/>
<dbReference type="GO" id="GO:0003676">
    <property type="term" value="F:nucleic acid binding"/>
    <property type="evidence" value="ECO:0007669"/>
    <property type="project" value="InterPro"/>
</dbReference>
<dbReference type="Gene3D" id="3.30.420.10">
    <property type="entry name" value="Ribonuclease H-like superfamily/Ribonuclease H"/>
    <property type="match status" value="1"/>
</dbReference>
<name>A0A9P4QVB2_9PLEO</name>
<dbReference type="GO" id="GO:0005634">
    <property type="term" value="C:nucleus"/>
    <property type="evidence" value="ECO:0007669"/>
    <property type="project" value="TreeGrafter"/>
</dbReference>
<dbReference type="CDD" id="cd06141">
    <property type="entry name" value="WRN_exo"/>
    <property type="match status" value="1"/>
</dbReference>
<dbReference type="SMART" id="SM00474">
    <property type="entry name" value="35EXOc"/>
    <property type="match status" value="1"/>
</dbReference>
<gene>
    <name evidence="5" type="ORF">EJ04DRAFT_577004</name>
</gene>
<dbReference type="SUPFAM" id="SSF47819">
    <property type="entry name" value="HRDC-like"/>
    <property type="match status" value="1"/>
</dbReference>
<dbReference type="PANTHER" id="PTHR13620:SF104">
    <property type="entry name" value="EXONUCLEASE 3'-5' DOMAIN-CONTAINING PROTEIN 2"/>
    <property type="match status" value="1"/>
</dbReference>
<accession>A0A9P4QVB2</accession>
<dbReference type="GO" id="GO:0008408">
    <property type="term" value="F:3'-5' exonuclease activity"/>
    <property type="evidence" value="ECO:0007669"/>
    <property type="project" value="InterPro"/>
</dbReference>
<dbReference type="InterPro" id="IPR012337">
    <property type="entry name" value="RNaseH-like_sf"/>
</dbReference>
<dbReference type="InterPro" id="IPR044876">
    <property type="entry name" value="HRDC_dom_sf"/>
</dbReference>
<dbReference type="SMART" id="SM00341">
    <property type="entry name" value="HRDC"/>
    <property type="match status" value="1"/>
</dbReference>
<dbReference type="EMBL" id="ML996149">
    <property type="protein sequence ID" value="KAF2734357.1"/>
    <property type="molecule type" value="Genomic_DNA"/>
</dbReference>
<organism evidence="5 6">
    <name type="scientific">Polyplosphaeria fusca</name>
    <dbReference type="NCBI Taxonomy" id="682080"/>
    <lineage>
        <taxon>Eukaryota</taxon>
        <taxon>Fungi</taxon>
        <taxon>Dikarya</taxon>
        <taxon>Ascomycota</taxon>
        <taxon>Pezizomycotina</taxon>
        <taxon>Dothideomycetes</taxon>
        <taxon>Pleosporomycetidae</taxon>
        <taxon>Pleosporales</taxon>
        <taxon>Tetraplosphaeriaceae</taxon>
        <taxon>Polyplosphaeria</taxon>
    </lineage>
</organism>
<evidence type="ECO:0000259" key="4">
    <source>
        <dbReference type="PROSITE" id="PS50967"/>
    </source>
</evidence>
<feature type="domain" description="HRDC" evidence="4">
    <location>
        <begin position="314"/>
        <end position="394"/>
    </location>
</feature>
<sequence length="642" mass="70399">MDDNAAESEGSATKPEIQWPLSFRIQQKPSAWLGTNGPKRAWKHTLYRGPDKQAVEVLYSKTKQQSEDIALKFLDQPVLGFDMEWPWNSDKRHRLQDKVGLIQIACEDKIALFHIGLHKGKSTNDLIAPSLKRIIESPTIVKTGVAILNADFGRLEKYFGLKPQSAFELSHLHNLVTCGDQIPKMVTTKLVGLAHQVEHHLGLPLSKGSVRTSDWSKPLKQAQIDYAAADAYACFMLYCCMNWKRTCMDPVPPLPLVADKYLTTKKLVITSIQLDAASEEGGTMTVAKFYGIEDGSGLGDQKIVGRKPKGEPLDASSSLLYDRLSERRKTIAAKHDIKVYQIAGNKVLRRLALARPSDEAGLLKIQGIGQASAKMYGAEWLDVIAHFVGGHGLDKLQTNDEQGQGATGFSISSTLCDDSESSIELAKTPRLKRTGRLDPSEKSSSSSSAFGSPSKRTPQLHTGLSFNLAQTNIQVVEISGDDNDDERDKEEGSHFDPDDSEAALDGQKTDLKNMLATSSVVSATPQSCPASQLKRKRSSASLRGGSPSPWQRKKARSPSPILPAPTPHLRSKLLAFSRLVTSKIQPKPSQPIVSERTLDVIVARCPRTREELRRIPGVQAFDSACAAAGKDLLRQISIFAPR</sequence>
<dbReference type="Pfam" id="PF00570">
    <property type="entry name" value="HRDC"/>
    <property type="match status" value="1"/>
</dbReference>
<dbReference type="InterPro" id="IPR051132">
    <property type="entry name" value="3-5_Exonuclease_domain"/>
</dbReference>
<dbReference type="Proteomes" id="UP000799444">
    <property type="component" value="Unassembled WGS sequence"/>
</dbReference>
<evidence type="ECO:0000256" key="2">
    <source>
        <dbReference type="ARBA" id="ARBA00022801"/>
    </source>
</evidence>
<dbReference type="AlphaFoldDB" id="A0A9P4QVB2"/>
<evidence type="ECO:0000256" key="3">
    <source>
        <dbReference type="SAM" id="MobiDB-lite"/>
    </source>
</evidence>
<feature type="compositionally biased region" description="Polar residues" evidence="3">
    <location>
        <begin position="520"/>
        <end position="530"/>
    </location>
</feature>
<dbReference type="GO" id="GO:0005737">
    <property type="term" value="C:cytoplasm"/>
    <property type="evidence" value="ECO:0007669"/>
    <property type="project" value="TreeGrafter"/>
</dbReference>
<dbReference type="InterPro" id="IPR002121">
    <property type="entry name" value="HRDC_dom"/>
</dbReference>
<evidence type="ECO:0000256" key="1">
    <source>
        <dbReference type="ARBA" id="ARBA00022722"/>
    </source>
</evidence>
<dbReference type="PANTHER" id="PTHR13620">
    <property type="entry name" value="3-5 EXONUCLEASE"/>
    <property type="match status" value="1"/>
</dbReference>
<dbReference type="GO" id="GO:0006139">
    <property type="term" value="P:nucleobase-containing compound metabolic process"/>
    <property type="evidence" value="ECO:0007669"/>
    <property type="project" value="InterPro"/>
</dbReference>
<dbReference type="Pfam" id="PF01612">
    <property type="entry name" value="DNA_pol_A_exo1"/>
    <property type="match status" value="1"/>
</dbReference>
<dbReference type="InterPro" id="IPR002562">
    <property type="entry name" value="3'-5'_exonuclease_dom"/>
</dbReference>
<feature type="region of interest" description="Disordered" evidence="3">
    <location>
        <begin position="520"/>
        <end position="564"/>
    </location>
</feature>
<protein>
    <recommendedName>
        <fullName evidence="4">HRDC domain-containing protein</fullName>
    </recommendedName>
</protein>
<proteinExistence type="predicted"/>
<comment type="caution">
    <text evidence="5">The sequence shown here is derived from an EMBL/GenBank/DDBJ whole genome shotgun (WGS) entry which is preliminary data.</text>
</comment>
<reference evidence="5" key="1">
    <citation type="journal article" date="2020" name="Stud. Mycol.">
        <title>101 Dothideomycetes genomes: a test case for predicting lifestyles and emergence of pathogens.</title>
        <authorList>
            <person name="Haridas S."/>
            <person name="Albert R."/>
            <person name="Binder M."/>
            <person name="Bloem J."/>
            <person name="Labutti K."/>
            <person name="Salamov A."/>
            <person name="Andreopoulos B."/>
            <person name="Baker S."/>
            <person name="Barry K."/>
            <person name="Bills G."/>
            <person name="Bluhm B."/>
            <person name="Cannon C."/>
            <person name="Castanera R."/>
            <person name="Culley D."/>
            <person name="Daum C."/>
            <person name="Ezra D."/>
            <person name="Gonzalez J."/>
            <person name="Henrissat B."/>
            <person name="Kuo A."/>
            <person name="Liang C."/>
            <person name="Lipzen A."/>
            <person name="Lutzoni F."/>
            <person name="Magnuson J."/>
            <person name="Mondo S."/>
            <person name="Nolan M."/>
            <person name="Ohm R."/>
            <person name="Pangilinan J."/>
            <person name="Park H.-J."/>
            <person name="Ramirez L."/>
            <person name="Alfaro M."/>
            <person name="Sun H."/>
            <person name="Tritt A."/>
            <person name="Yoshinaga Y."/>
            <person name="Zwiers L.-H."/>
            <person name="Turgeon B."/>
            <person name="Goodwin S."/>
            <person name="Spatafora J."/>
            <person name="Crous P."/>
            <person name="Grigoriev I."/>
        </authorList>
    </citation>
    <scope>NUCLEOTIDE SEQUENCE</scope>
    <source>
        <strain evidence="5">CBS 125425</strain>
    </source>
</reference>